<evidence type="ECO:0000256" key="5">
    <source>
        <dbReference type="ARBA" id="ARBA00022801"/>
    </source>
</evidence>
<comment type="subunit">
    <text evidence="6">Consists of a catalytic RNA component and at least 4-5 protein subunits.</text>
</comment>
<protein>
    <recommendedName>
        <fullName evidence="6">Ribonuclease P protein component 1</fullName>
        <shortName evidence="6">RNase P component 1</shortName>
        <ecNumber evidence="6">3.1.26.5</ecNumber>
    </recommendedName>
    <alternativeName>
        <fullName evidence="6">Rpp29</fullName>
    </alternativeName>
</protein>
<dbReference type="InterPro" id="IPR023534">
    <property type="entry name" value="Rof/RNase_P-like"/>
</dbReference>
<dbReference type="GO" id="GO:0030677">
    <property type="term" value="C:ribonuclease P complex"/>
    <property type="evidence" value="ECO:0007669"/>
    <property type="project" value="UniProtKB-UniRule"/>
</dbReference>
<dbReference type="EC" id="3.1.26.5" evidence="6"/>
<dbReference type="InterPro" id="IPR002730">
    <property type="entry name" value="Rpp29/RNP1"/>
</dbReference>
<dbReference type="SUPFAM" id="SSF101744">
    <property type="entry name" value="Rof/RNase P subunit-like"/>
    <property type="match status" value="1"/>
</dbReference>
<dbReference type="Gene3D" id="2.30.30.210">
    <property type="entry name" value="Ribonuclease P/MRP, subunit p29"/>
    <property type="match status" value="1"/>
</dbReference>
<dbReference type="EMBL" id="DTCM01000018">
    <property type="protein sequence ID" value="HGL40337.1"/>
    <property type="molecule type" value="Genomic_DNA"/>
</dbReference>
<dbReference type="GO" id="GO:0005737">
    <property type="term" value="C:cytoplasm"/>
    <property type="evidence" value="ECO:0007669"/>
    <property type="project" value="UniProtKB-SubCell"/>
</dbReference>
<comment type="caution">
    <text evidence="8">The sequence shown here is derived from an EMBL/GenBank/DDBJ whole genome shotgun (WGS) entry which is preliminary data.</text>
</comment>
<evidence type="ECO:0000256" key="1">
    <source>
        <dbReference type="ARBA" id="ARBA00022490"/>
    </source>
</evidence>
<name>A0A7C4I6F5_CALS0</name>
<comment type="similarity">
    <text evidence="6">Belongs to the eukaryotic/archaeal RNase P protein component 1 family.</text>
</comment>
<proteinExistence type="inferred from homology"/>
<evidence type="ECO:0000256" key="6">
    <source>
        <dbReference type="HAMAP-Rule" id="MF_00754"/>
    </source>
</evidence>
<evidence type="ECO:0000256" key="2">
    <source>
        <dbReference type="ARBA" id="ARBA00022694"/>
    </source>
</evidence>
<comment type="function">
    <text evidence="6">Part of ribonuclease P, a protein complex that generates mature tRNA molecules by cleaving their 5'-ends.</text>
</comment>
<evidence type="ECO:0000256" key="4">
    <source>
        <dbReference type="ARBA" id="ARBA00022759"/>
    </source>
</evidence>
<evidence type="ECO:0000313" key="7">
    <source>
        <dbReference type="EMBL" id="HGL40337.1"/>
    </source>
</evidence>
<keyword evidence="1 6" id="KW-0963">Cytoplasm</keyword>
<evidence type="ECO:0000313" key="8">
    <source>
        <dbReference type="EMBL" id="HGN90648.1"/>
    </source>
</evidence>
<reference evidence="8" key="1">
    <citation type="journal article" date="2020" name="mSystems">
        <title>Genome- and Community-Level Interaction Insights into Carbon Utilization and Element Cycling Functions of Hydrothermarchaeota in Hydrothermal Sediment.</title>
        <authorList>
            <person name="Zhou Z."/>
            <person name="Liu Y."/>
            <person name="Xu W."/>
            <person name="Pan J."/>
            <person name="Luo Z.H."/>
            <person name="Li M."/>
        </authorList>
    </citation>
    <scope>NUCLEOTIDE SEQUENCE [LARGE SCALE GENOMIC DNA]</scope>
    <source>
        <strain evidence="8">SpSt-613</strain>
        <strain evidence="7">SpSt-669</strain>
    </source>
</reference>
<accession>A0A7C4I6F5</accession>
<dbReference type="GO" id="GO:0003723">
    <property type="term" value="F:RNA binding"/>
    <property type="evidence" value="ECO:0007669"/>
    <property type="project" value="InterPro"/>
</dbReference>
<sequence length="79" mass="8868">MTKPLNIYILGKRVKVMYNNKTSEGVVVSETRNMVMVKTMKGAKSFPKMNSVFIVDGKVVEGDMMVARPFERLLRGGGR</sequence>
<comment type="catalytic activity">
    <reaction evidence="6">
        <text>Endonucleolytic cleavage of RNA, removing 5'-extranucleotides from tRNA precursor.</text>
        <dbReference type="EC" id="3.1.26.5"/>
    </reaction>
</comment>
<evidence type="ECO:0000256" key="3">
    <source>
        <dbReference type="ARBA" id="ARBA00022722"/>
    </source>
</evidence>
<dbReference type="EMBL" id="DTAD01000064">
    <property type="protein sequence ID" value="HGN90648.1"/>
    <property type="molecule type" value="Genomic_DNA"/>
</dbReference>
<gene>
    <name evidence="6" type="primary">rnp1</name>
    <name evidence="8" type="ORF">ENT82_05940</name>
    <name evidence="7" type="ORF">ENU43_01540</name>
</gene>
<dbReference type="HAMAP" id="MF_00754">
    <property type="entry name" value="RNase_P_1"/>
    <property type="match status" value="1"/>
</dbReference>
<dbReference type="InterPro" id="IPR023538">
    <property type="entry name" value="RNP1"/>
</dbReference>
<dbReference type="Pfam" id="PF01868">
    <property type="entry name" value="RNase_P-MRP_p29"/>
    <property type="match status" value="1"/>
</dbReference>
<keyword evidence="2 6" id="KW-0819">tRNA processing</keyword>
<keyword evidence="4 6" id="KW-0255">Endonuclease</keyword>
<dbReference type="GO" id="GO:0004526">
    <property type="term" value="F:ribonuclease P activity"/>
    <property type="evidence" value="ECO:0007669"/>
    <property type="project" value="UniProtKB-UniRule"/>
</dbReference>
<comment type="subcellular location">
    <subcellularLocation>
        <location evidence="6">Cytoplasm</location>
    </subcellularLocation>
</comment>
<dbReference type="AlphaFoldDB" id="A0A7C4I6F5"/>
<dbReference type="GO" id="GO:0001682">
    <property type="term" value="P:tRNA 5'-leader removal"/>
    <property type="evidence" value="ECO:0007669"/>
    <property type="project" value="UniProtKB-UniRule"/>
</dbReference>
<organism evidence="8">
    <name type="scientific">Caldiarchaeum subterraneum</name>
    <dbReference type="NCBI Taxonomy" id="311458"/>
    <lineage>
        <taxon>Archaea</taxon>
        <taxon>Nitrososphaerota</taxon>
        <taxon>Candidatus Caldarchaeales</taxon>
        <taxon>Candidatus Caldarchaeaceae</taxon>
        <taxon>Candidatus Caldarchaeum</taxon>
    </lineage>
</organism>
<dbReference type="InterPro" id="IPR036980">
    <property type="entry name" value="RNase_P/MRP_Rpp29_sf"/>
</dbReference>
<keyword evidence="5 6" id="KW-0378">Hydrolase</keyword>
<keyword evidence="3 6" id="KW-0540">Nuclease</keyword>